<evidence type="ECO:0008006" key="4">
    <source>
        <dbReference type="Google" id="ProtNLM"/>
    </source>
</evidence>
<keyword evidence="1" id="KW-1133">Transmembrane helix</keyword>
<feature type="transmembrane region" description="Helical" evidence="1">
    <location>
        <begin position="6"/>
        <end position="28"/>
    </location>
</feature>
<dbReference type="EMBL" id="QURN01000004">
    <property type="protein sequence ID" value="RFC68557.1"/>
    <property type="molecule type" value="Genomic_DNA"/>
</dbReference>
<name>A0A371XH47_9HYPH</name>
<comment type="caution">
    <text evidence="2">The sequence shown here is derived from an EMBL/GenBank/DDBJ whole genome shotgun (WGS) entry which is preliminary data.</text>
</comment>
<evidence type="ECO:0000313" key="3">
    <source>
        <dbReference type="Proteomes" id="UP000262379"/>
    </source>
</evidence>
<organism evidence="2 3">
    <name type="scientific">Mesorhizobium denitrificans</name>
    <dbReference type="NCBI Taxonomy" id="2294114"/>
    <lineage>
        <taxon>Bacteria</taxon>
        <taxon>Pseudomonadati</taxon>
        <taxon>Pseudomonadota</taxon>
        <taxon>Alphaproteobacteria</taxon>
        <taxon>Hyphomicrobiales</taxon>
        <taxon>Phyllobacteriaceae</taxon>
        <taxon>Mesorhizobium</taxon>
    </lineage>
</organism>
<evidence type="ECO:0000313" key="2">
    <source>
        <dbReference type="EMBL" id="RFC68557.1"/>
    </source>
</evidence>
<keyword evidence="1" id="KW-0812">Transmembrane</keyword>
<keyword evidence="1" id="KW-0472">Membrane</keyword>
<protein>
    <recommendedName>
        <fullName evidence="4">DUF4760 domain-containing protein</fullName>
    </recommendedName>
</protein>
<reference evidence="3" key="1">
    <citation type="submission" date="2018-08" db="EMBL/GenBank/DDBJ databases">
        <authorList>
            <person name="Im W.T."/>
        </authorList>
    </citation>
    <scope>NUCLEOTIDE SEQUENCE [LARGE SCALE GENOMIC DNA]</scope>
    <source>
        <strain evidence="3">LA-28</strain>
    </source>
</reference>
<sequence length="215" mass="25626">MDIWKTILTAVVGFVLTGVVGTWITYIWQKRNWRFQQDYVRNKELLSQQIQIVEGLSDLIGSRRFRTFRATAALRGRDAERVRVAWEEYDKSVIKWNESVNGYITKLRQFFSRSLQYQLEEIIREFQQIGSLVEQSKREFDRSDFGHGYFENLRDISGQVELFGGTVNTYIGNLWSHIDGLKERFDGVFAISLENEKHLSNWYIFKQIFVRRREF</sequence>
<proteinExistence type="predicted"/>
<evidence type="ECO:0000256" key="1">
    <source>
        <dbReference type="SAM" id="Phobius"/>
    </source>
</evidence>
<gene>
    <name evidence="2" type="ORF">DY251_06200</name>
</gene>
<dbReference type="Proteomes" id="UP000262379">
    <property type="component" value="Unassembled WGS sequence"/>
</dbReference>
<accession>A0A371XH47</accession>
<dbReference type="AlphaFoldDB" id="A0A371XH47"/>
<keyword evidence="3" id="KW-1185">Reference proteome</keyword>